<accession>A0ABU7F682</accession>
<feature type="compositionally biased region" description="Polar residues" evidence="1">
    <location>
        <begin position="88"/>
        <end position="109"/>
    </location>
</feature>
<protein>
    <submittedName>
        <fullName evidence="2">Uncharacterized protein</fullName>
    </submittedName>
</protein>
<proteinExistence type="predicted"/>
<evidence type="ECO:0000313" key="2">
    <source>
        <dbReference type="EMBL" id="MED6294509.1"/>
    </source>
</evidence>
<feature type="region of interest" description="Disordered" evidence="1">
    <location>
        <begin position="44"/>
        <end position="166"/>
    </location>
</feature>
<gene>
    <name evidence="2" type="ORF">CHARACLAT_021736</name>
</gene>
<organism evidence="2 3">
    <name type="scientific">Characodon lateralis</name>
    <dbReference type="NCBI Taxonomy" id="208331"/>
    <lineage>
        <taxon>Eukaryota</taxon>
        <taxon>Metazoa</taxon>
        <taxon>Chordata</taxon>
        <taxon>Craniata</taxon>
        <taxon>Vertebrata</taxon>
        <taxon>Euteleostomi</taxon>
        <taxon>Actinopterygii</taxon>
        <taxon>Neopterygii</taxon>
        <taxon>Teleostei</taxon>
        <taxon>Neoteleostei</taxon>
        <taxon>Acanthomorphata</taxon>
        <taxon>Ovalentaria</taxon>
        <taxon>Atherinomorphae</taxon>
        <taxon>Cyprinodontiformes</taxon>
        <taxon>Goodeidae</taxon>
        <taxon>Characodon</taxon>
    </lineage>
</organism>
<comment type="caution">
    <text evidence="2">The sequence shown here is derived from an EMBL/GenBank/DDBJ whole genome shotgun (WGS) entry which is preliminary data.</text>
</comment>
<name>A0ABU7F682_9TELE</name>
<keyword evidence="3" id="KW-1185">Reference proteome</keyword>
<reference evidence="2 3" key="1">
    <citation type="submission" date="2021-06" db="EMBL/GenBank/DDBJ databases">
        <authorList>
            <person name="Palmer J.M."/>
        </authorList>
    </citation>
    <scope>NUCLEOTIDE SEQUENCE [LARGE SCALE GENOMIC DNA]</scope>
    <source>
        <strain evidence="2 3">CL_MEX2019</strain>
        <tissue evidence="2">Muscle</tissue>
    </source>
</reference>
<evidence type="ECO:0000256" key="1">
    <source>
        <dbReference type="SAM" id="MobiDB-lite"/>
    </source>
</evidence>
<evidence type="ECO:0000313" key="3">
    <source>
        <dbReference type="Proteomes" id="UP001352852"/>
    </source>
</evidence>
<dbReference type="EMBL" id="JAHUTJ010075921">
    <property type="protein sequence ID" value="MED6294509.1"/>
    <property type="molecule type" value="Genomic_DNA"/>
</dbReference>
<feature type="compositionally biased region" description="Low complexity" evidence="1">
    <location>
        <begin position="59"/>
        <end position="87"/>
    </location>
</feature>
<dbReference type="Proteomes" id="UP001352852">
    <property type="component" value="Unassembled WGS sequence"/>
</dbReference>
<sequence length="166" mass="18312">MESYAWNITVLKGQADLLKHAKNEALDTLRQIHCAAQSCGLSKNGAASPQLPHHPHQQPPQVQQQPQAKLHPQPLLLHPPHTALQPHTSPQSYLHTYQQQYSQLHSQPLSLPPVQTVLKPPAYPHPPPLPANQFQSQSQQQRVAASLDTIAEREKEMVSDGPAGSC</sequence>
<feature type="compositionally biased region" description="Pro residues" evidence="1">
    <location>
        <begin position="121"/>
        <end position="130"/>
    </location>
</feature>